<reference evidence="5" key="3">
    <citation type="submission" date="2025-04" db="UniProtKB">
        <authorList>
            <consortium name="RefSeq"/>
        </authorList>
    </citation>
    <scope>IDENTIFICATION</scope>
    <source>
        <strain evidence="5">CBS 304.34</strain>
    </source>
</reference>
<protein>
    <recommendedName>
        <fullName evidence="2">C2H2-type domain-containing protein</fullName>
    </recommendedName>
</protein>
<keyword evidence="1" id="KW-0479">Metal-binding</keyword>
<name>A0A6A6YY93_9PEZI</name>
<keyword evidence="1" id="KW-0863">Zinc-finger</keyword>
<dbReference type="InterPro" id="IPR036236">
    <property type="entry name" value="Znf_C2H2_sf"/>
</dbReference>
<evidence type="ECO:0000259" key="2">
    <source>
        <dbReference type="PROSITE" id="PS50157"/>
    </source>
</evidence>
<dbReference type="RefSeq" id="XP_033580880.1">
    <property type="nucleotide sequence ID" value="XM_033713485.1"/>
</dbReference>
<dbReference type="OrthoDB" id="6105938at2759"/>
<gene>
    <name evidence="3 5" type="ORF">BDZ99DRAFT_227393</name>
</gene>
<dbReference type="AlphaFoldDB" id="A0A6A6YY93"/>
<dbReference type="Gene3D" id="3.30.160.60">
    <property type="entry name" value="Classic Zinc Finger"/>
    <property type="match status" value="1"/>
</dbReference>
<dbReference type="Proteomes" id="UP000504636">
    <property type="component" value="Unplaced"/>
</dbReference>
<keyword evidence="4" id="KW-1185">Reference proteome</keyword>
<dbReference type="SUPFAM" id="SSF57667">
    <property type="entry name" value="beta-beta-alpha zinc fingers"/>
    <property type="match status" value="1"/>
</dbReference>
<accession>A0A6A6YY93</accession>
<evidence type="ECO:0000313" key="4">
    <source>
        <dbReference type="Proteomes" id="UP000504636"/>
    </source>
</evidence>
<evidence type="ECO:0000313" key="5">
    <source>
        <dbReference type="RefSeq" id="XP_033580880.1"/>
    </source>
</evidence>
<keyword evidence="1" id="KW-0862">Zinc</keyword>
<proteinExistence type="predicted"/>
<sequence length="235" mass="27405">MGCYGDPIECSYYDEYSCNRCNREFRSENAARQHVQNSPRHHPCDVGSCNYDADGREDLLDHWRQEECRIVCEGCQKGIMPHYFDQHLADEYVCGTCDRHHNSYSNLEHHKLVHLPLTLECWGCERKFATIPAMMIHLESGSCTSGIDEIDLNQSAAMCFQWKHFVREDLRDDLLHRVDLDQEYQLSYPFECPGCHTGFRYISGLFMHVASPSCNETLDDFAMAKLIRWLKNRHA</sequence>
<dbReference type="PROSITE" id="PS50157">
    <property type="entry name" value="ZINC_FINGER_C2H2_2"/>
    <property type="match status" value="1"/>
</dbReference>
<reference evidence="3 5" key="1">
    <citation type="journal article" date="2020" name="Stud. Mycol.">
        <title>101 Dothideomycetes genomes: a test case for predicting lifestyles and emergence of pathogens.</title>
        <authorList>
            <person name="Haridas S."/>
            <person name="Albert R."/>
            <person name="Binder M."/>
            <person name="Bloem J."/>
            <person name="Labutti K."/>
            <person name="Salamov A."/>
            <person name="Andreopoulos B."/>
            <person name="Baker S."/>
            <person name="Barry K."/>
            <person name="Bills G."/>
            <person name="Bluhm B."/>
            <person name="Cannon C."/>
            <person name="Castanera R."/>
            <person name="Culley D."/>
            <person name="Daum C."/>
            <person name="Ezra D."/>
            <person name="Gonzalez J."/>
            <person name="Henrissat B."/>
            <person name="Kuo A."/>
            <person name="Liang C."/>
            <person name="Lipzen A."/>
            <person name="Lutzoni F."/>
            <person name="Magnuson J."/>
            <person name="Mondo S."/>
            <person name="Nolan M."/>
            <person name="Ohm R."/>
            <person name="Pangilinan J."/>
            <person name="Park H.-J."/>
            <person name="Ramirez L."/>
            <person name="Alfaro M."/>
            <person name="Sun H."/>
            <person name="Tritt A."/>
            <person name="Yoshinaga Y."/>
            <person name="Zwiers L.-H."/>
            <person name="Turgeon B."/>
            <person name="Goodwin S."/>
            <person name="Spatafora J."/>
            <person name="Crous P."/>
            <person name="Grigoriev I."/>
        </authorList>
    </citation>
    <scope>NUCLEOTIDE SEQUENCE</scope>
    <source>
        <strain evidence="3 5">CBS 304.34</strain>
    </source>
</reference>
<dbReference type="SMART" id="SM00355">
    <property type="entry name" value="ZnF_C2H2"/>
    <property type="match status" value="5"/>
</dbReference>
<reference evidence="5" key="2">
    <citation type="submission" date="2020-04" db="EMBL/GenBank/DDBJ databases">
        <authorList>
            <consortium name="NCBI Genome Project"/>
        </authorList>
    </citation>
    <scope>NUCLEOTIDE SEQUENCE</scope>
    <source>
        <strain evidence="5">CBS 304.34</strain>
    </source>
</reference>
<dbReference type="EMBL" id="MU003695">
    <property type="protein sequence ID" value="KAF2813916.1"/>
    <property type="molecule type" value="Genomic_DNA"/>
</dbReference>
<dbReference type="GO" id="GO:0008270">
    <property type="term" value="F:zinc ion binding"/>
    <property type="evidence" value="ECO:0007669"/>
    <property type="project" value="UniProtKB-KW"/>
</dbReference>
<organism evidence="3">
    <name type="scientific">Mytilinidion resinicola</name>
    <dbReference type="NCBI Taxonomy" id="574789"/>
    <lineage>
        <taxon>Eukaryota</taxon>
        <taxon>Fungi</taxon>
        <taxon>Dikarya</taxon>
        <taxon>Ascomycota</taxon>
        <taxon>Pezizomycotina</taxon>
        <taxon>Dothideomycetes</taxon>
        <taxon>Pleosporomycetidae</taxon>
        <taxon>Mytilinidiales</taxon>
        <taxon>Mytilinidiaceae</taxon>
        <taxon>Mytilinidion</taxon>
    </lineage>
</organism>
<evidence type="ECO:0000256" key="1">
    <source>
        <dbReference type="PROSITE-ProRule" id="PRU00042"/>
    </source>
</evidence>
<dbReference type="InterPro" id="IPR013087">
    <property type="entry name" value="Znf_C2H2_type"/>
</dbReference>
<evidence type="ECO:0000313" key="3">
    <source>
        <dbReference type="EMBL" id="KAF2813916.1"/>
    </source>
</evidence>
<dbReference type="GeneID" id="54454378"/>
<feature type="domain" description="C2H2-type" evidence="2">
    <location>
        <begin position="16"/>
        <end position="43"/>
    </location>
</feature>